<dbReference type="AlphaFoldDB" id="A0A0R1ZJU0"/>
<evidence type="ECO:0000313" key="2">
    <source>
        <dbReference type="EMBL" id="KRM54783.1"/>
    </source>
</evidence>
<evidence type="ECO:0000313" key="3">
    <source>
        <dbReference type="Proteomes" id="UP000051679"/>
    </source>
</evidence>
<feature type="domain" description="HTH cro/C1-type" evidence="1">
    <location>
        <begin position="13"/>
        <end position="68"/>
    </location>
</feature>
<name>A0A0R1ZJU0_9LACO</name>
<dbReference type="Proteomes" id="UP000051679">
    <property type="component" value="Unassembled WGS sequence"/>
</dbReference>
<dbReference type="SMART" id="SM00530">
    <property type="entry name" value="HTH_XRE"/>
    <property type="match status" value="1"/>
</dbReference>
<dbReference type="GO" id="GO:0003677">
    <property type="term" value="F:DNA binding"/>
    <property type="evidence" value="ECO:0007669"/>
    <property type="project" value="InterPro"/>
</dbReference>
<keyword evidence="3" id="KW-1185">Reference proteome</keyword>
<dbReference type="PATRIC" id="fig|1291052.5.peg.2262"/>
<dbReference type="PROSITE" id="PS50943">
    <property type="entry name" value="HTH_CROC1"/>
    <property type="match status" value="1"/>
</dbReference>
<dbReference type="STRING" id="1291052.FC18_GL002198"/>
<accession>A0A0R1ZJU0</accession>
<sequence length="68" mass="7645">MLQRAAKDVKVSIKNRLNERGMTQREIGKMLGISAQQMSRAVAGASGPRDIEIREQIYKILGMDEKEV</sequence>
<dbReference type="EMBL" id="AYYO01000044">
    <property type="protein sequence ID" value="KRM54783.1"/>
    <property type="molecule type" value="Genomic_DNA"/>
</dbReference>
<dbReference type="InterPro" id="IPR010982">
    <property type="entry name" value="Lambda_DNA-bd_dom_sf"/>
</dbReference>
<proteinExistence type="predicted"/>
<dbReference type="SUPFAM" id="SSF47413">
    <property type="entry name" value="lambda repressor-like DNA-binding domains"/>
    <property type="match status" value="1"/>
</dbReference>
<dbReference type="Pfam" id="PF01381">
    <property type="entry name" value="HTH_3"/>
    <property type="match status" value="1"/>
</dbReference>
<dbReference type="Gene3D" id="1.10.260.40">
    <property type="entry name" value="lambda repressor-like DNA-binding domains"/>
    <property type="match status" value="1"/>
</dbReference>
<dbReference type="OrthoDB" id="2309397at2"/>
<dbReference type="InterPro" id="IPR001387">
    <property type="entry name" value="Cro/C1-type_HTH"/>
</dbReference>
<organism evidence="2 3">
    <name type="scientific">Lacticaseibacillus sharpeae JCM 1186 = DSM 20505</name>
    <dbReference type="NCBI Taxonomy" id="1291052"/>
    <lineage>
        <taxon>Bacteria</taxon>
        <taxon>Bacillati</taxon>
        <taxon>Bacillota</taxon>
        <taxon>Bacilli</taxon>
        <taxon>Lactobacillales</taxon>
        <taxon>Lactobacillaceae</taxon>
        <taxon>Lacticaseibacillus</taxon>
    </lineage>
</organism>
<gene>
    <name evidence="2" type="ORF">FC18_GL002198</name>
</gene>
<dbReference type="CDD" id="cd00093">
    <property type="entry name" value="HTH_XRE"/>
    <property type="match status" value="1"/>
</dbReference>
<evidence type="ECO:0000259" key="1">
    <source>
        <dbReference type="PROSITE" id="PS50943"/>
    </source>
</evidence>
<comment type="caution">
    <text evidence="2">The sequence shown here is derived from an EMBL/GenBank/DDBJ whole genome shotgun (WGS) entry which is preliminary data.</text>
</comment>
<protein>
    <recommendedName>
        <fullName evidence="1">HTH cro/C1-type domain-containing protein</fullName>
    </recommendedName>
</protein>
<reference evidence="2 3" key="1">
    <citation type="journal article" date="2015" name="Genome Announc.">
        <title>Expanding the biotechnology potential of lactobacilli through comparative genomics of 213 strains and associated genera.</title>
        <authorList>
            <person name="Sun Z."/>
            <person name="Harris H.M."/>
            <person name="McCann A."/>
            <person name="Guo C."/>
            <person name="Argimon S."/>
            <person name="Zhang W."/>
            <person name="Yang X."/>
            <person name="Jeffery I.B."/>
            <person name="Cooney J.C."/>
            <person name="Kagawa T.F."/>
            <person name="Liu W."/>
            <person name="Song Y."/>
            <person name="Salvetti E."/>
            <person name="Wrobel A."/>
            <person name="Rasinkangas P."/>
            <person name="Parkhill J."/>
            <person name="Rea M.C."/>
            <person name="O'Sullivan O."/>
            <person name="Ritari J."/>
            <person name="Douillard F.P."/>
            <person name="Paul Ross R."/>
            <person name="Yang R."/>
            <person name="Briner A.E."/>
            <person name="Felis G.E."/>
            <person name="de Vos W.M."/>
            <person name="Barrangou R."/>
            <person name="Klaenhammer T.R."/>
            <person name="Caufield P.W."/>
            <person name="Cui Y."/>
            <person name="Zhang H."/>
            <person name="O'Toole P.W."/>
        </authorList>
    </citation>
    <scope>NUCLEOTIDE SEQUENCE [LARGE SCALE GENOMIC DNA]</scope>
    <source>
        <strain evidence="2 3">DSM 20505</strain>
    </source>
</reference>